<evidence type="ECO:0000313" key="4">
    <source>
        <dbReference type="Proteomes" id="UP000377595"/>
    </source>
</evidence>
<dbReference type="GO" id="GO:0005829">
    <property type="term" value="C:cytosol"/>
    <property type="evidence" value="ECO:0007669"/>
    <property type="project" value="TreeGrafter"/>
</dbReference>
<keyword evidence="2" id="KW-0479">Metal-binding</keyword>
<evidence type="ECO:0000256" key="1">
    <source>
        <dbReference type="ARBA" id="ARBA00011738"/>
    </source>
</evidence>
<comment type="subunit">
    <text evidence="1">Homodimer.</text>
</comment>
<dbReference type="GO" id="GO:1900376">
    <property type="term" value="P:regulation of secondary metabolite biosynthetic process"/>
    <property type="evidence" value="ECO:0007669"/>
    <property type="project" value="TreeGrafter"/>
</dbReference>
<evidence type="ECO:0000313" key="3">
    <source>
        <dbReference type="EMBL" id="GES21077.1"/>
    </source>
</evidence>
<evidence type="ECO:0000256" key="2">
    <source>
        <dbReference type="PIRSR" id="PIRSR602481-1"/>
    </source>
</evidence>
<dbReference type="Gene3D" id="1.10.10.10">
    <property type="entry name" value="Winged helix-like DNA-binding domain superfamily/Winged helix DNA-binding domain"/>
    <property type="match status" value="1"/>
</dbReference>
<keyword evidence="4" id="KW-1185">Reference proteome</keyword>
<dbReference type="GO" id="GO:0045892">
    <property type="term" value="P:negative regulation of DNA-templated transcription"/>
    <property type="evidence" value="ECO:0007669"/>
    <property type="project" value="TreeGrafter"/>
</dbReference>
<dbReference type="SUPFAM" id="SSF46785">
    <property type="entry name" value="Winged helix' DNA-binding domain"/>
    <property type="match status" value="1"/>
</dbReference>
<dbReference type="GO" id="GO:0003700">
    <property type="term" value="F:DNA-binding transcription factor activity"/>
    <property type="evidence" value="ECO:0007669"/>
    <property type="project" value="InterPro"/>
</dbReference>
<feature type="binding site" evidence="2">
    <location>
        <position position="75"/>
    </location>
    <ligand>
        <name>Zn(2+)</name>
        <dbReference type="ChEBI" id="CHEBI:29105"/>
    </ligand>
</feature>
<dbReference type="Proteomes" id="UP000377595">
    <property type="component" value="Unassembled WGS sequence"/>
</dbReference>
<gene>
    <name evidence="3" type="ORF">Aple_039730</name>
</gene>
<dbReference type="Pfam" id="PF01475">
    <property type="entry name" value="FUR"/>
    <property type="match status" value="1"/>
</dbReference>
<dbReference type="AlphaFoldDB" id="A0A5M3XHU1"/>
<dbReference type="InterPro" id="IPR036388">
    <property type="entry name" value="WH-like_DNA-bd_sf"/>
</dbReference>
<reference evidence="3 4" key="1">
    <citation type="submission" date="2019-10" db="EMBL/GenBank/DDBJ databases">
        <title>Whole genome shotgun sequence of Acrocarpospora pleiomorpha NBRC 16267.</title>
        <authorList>
            <person name="Ichikawa N."/>
            <person name="Kimura A."/>
            <person name="Kitahashi Y."/>
            <person name="Komaki H."/>
            <person name="Oguchi A."/>
        </authorList>
    </citation>
    <scope>NUCLEOTIDE SEQUENCE [LARGE SCALE GENOMIC DNA]</scope>
    <source>
        <strain evidence="3 4">NBRC 16267</strain>
    </source>
</reference>
<comment type="cofactor">
    <cofactor evidence="2">
        <name>Zn(2+)</name>
        <dbReference type="ChEBI" id="CHEBI:29105"/>
    </cofactor>
    <text evidence="2">Binds 1 zinc ion per subunit.</text>
</comment>
<dbReference type="EMBL" id="BLAF01000020">
    <property type="protein sequence ID" value="GES21077.1"/>
    <property type="molecule type" value="Genomic_DNA"/>
</dbReference>
<protein>
    <submittedName>
        <fullName evidence="3">Transcriptional repressor</fullName>
    </submittedName>
</protein>
<sequence length="122" mass="13431">MLVLEVLIAEPRPITARQIHAELLNQGEPIGLTTVYRAVSSLVDAGLVHAFTQAGEATYRVCGTARHHHLICRSCGLVLEQTAEPRTDGFEVEAVYGVCAPCAQRALPEQQRDQPHRPQKRP</sequence>
<organism evidence="3 4">
    <name type="scientific">Acrocarpospora pleiomorpha</name>
    <dbReference type="NCBI Taxonomy" id="90975"/>
    <lineage>
        <taxon>Bacteria</taxon>
        <taxon>Bacillati</taxon>
        <taxon>Actinomycetota</taxon>
        <taxon>Actinomycetes</taxon>
        <taxon>Streptosporangiales</taxon>
        <taxon>Streptosporangiaceae</taxon>
        <taxon>Acrocarpospora</taxon>
    </lineage>
</organism>
<dbReference type="InterPro" id="IPR036390">
    <property type="entry name" value="WH_DNA-bd_sf"/>
</dbReference>
<name>A0A5M3XHU1_9ACTN</name>
<proteinExistence type="predicted"/>
<feature type="binding site" evidence="2">
    <location>
        <position position="72"/>
    </location>
    <ligand>
        <name>Zn(2+)</name>
        <dbReference type="ChEBI" id="CHEBI:29105"/>
    </ligand>
</feature>
<comment type="caution">
    <text evidence="3">The sequence shown here is derived from an EMBL/GenBank/DDBJ whole genome shotgun (WGS) entry which is preliminary data.</text>
</comment>
<dbReference type="GO" id="GO:0008270">
    <property type="term" value="F:zinc ion binding"/>
    <property type="evidence" value="ECO:0007669"/>
    <property type="project" value="TreeGrafter"/>
</dbReference>
<accession>A0A5M3XHU1</accession>
<dbReference type="PANTHER" id="PTHR33202">
    <property type="entry name" value="ZINC UPTAKE REGULATION PROTEIN"/>
    <property type="match status" value="1"/>
</dbReference>
<keyword evidence="2" id="KW-0862">Zinc</keyword>
<dbReference type="InterPro" id="IPR002481">
    <property type="entry name" value="FUR"/>
</dbReference>
<dbReference type="GO" id="GO:0000976">
    <property type="term" value="F:transcription cis-regulatory region binding"/>
    <property type="evidence" value="ECO:0007669"/>
    <property type="project" value="TreeGrafter"/>
</dbReference>
<dbReference type="PANTHER" id="PTHR33202:SF2">
    <property type="entry name" value="FERRIC UPTAKE REGULATION PROTEIN"/>
    <property type="match status" value="1"/>
</dbReference>
<dbReference type="CDD" id="cd07153">
    <property type="entry name" value="Fur_like"/>
    <property type="match status" value="1"/>
</dbReference>